<dbReference type="SMART" id="SM00267">
    <property type="entry name" value="GGDEF"/>
    <property type="match status" value="1"/>
</dbReference>
<dbReference type="SUPFAM" id="SSF55073">
    <property type="entry name" value="Nucleotide cyclase"/>
    <property type="match status" value="1"/>
</dbReference>
<dbReference type="InterPro" id="IPR050469">
    <property type="entry name" value="Diguanylate_Cyclase"/>
</dbReference>
<dbReference type="NCBIfam" id="TIGR00254">
    <property type="entry name" value="GGDEF"/>
    <property type="match status" value="1"/>
</dbReference>
<evidence type="ECO:0000256" key="3">
    <source>
        <dbReference type="SAM" id="Coils"/>
    </source>
</evidence>
<dbReference type="InterPro" id="IPR029787">
    <property type="entry name" value="Nucleotide_cyclase"/>
</dbReference>
<dbReference type="GO" id="GO:0005886">
    <property type="term" value="C:plasma membrane"/>
    <property type="evidence" value="ECO:0007669"/>
    <property type="project" value="TreeGrafter"/>
</dbReference>
<dbReference type="eggNOG" id="COG3706">
    <property type="taxonomic scope" value="Bacteria"/>
</dbReference>
<dbReference type="EC" id="2.7.7.65" evidence="2"/>
<dbReference type="Pfam" id="PF00990">
    <property type="entry name" value="GGDEF"/>
    <property type="match status" value="1"/>
</dbReference>
<dbReference type="FunFam" id="3.30.70.270:FF:000001">
    <property type="entry name" value="Diguanylate cyclase domain protein"/>
    <property type="match status" value="1"/>
</dbReference>
<comment type="caution">
    <text evidence="5">The sequence shown here is derived from an EMBL/GenBank/DDBJ whole genome shotgun (WGS) entry which is preliminary data.</text>
</comment>
<proteinExistence type="predicted"/>
<comment type="cofactor">
    <cofactor evidence="1">
        <name>Mg(2+)</name>
        <dbReference type="ChEBI" id="CHEBI:18420"/>
    </cofactor>
</comment>
<name>V5C1N8_9GAMM</name>
<dbReference type="PROSITE" id="PS50887">
    <property type="entry name" value="GGDEF"/>
    <property type="match status" value="1"/>
</dbReference>
<dbReference type="Gene3D" id="3.30.70.270">
    <property type="match status" value="1"/>
</dbReference>
<keyword evidence="6" id="KW-1185">Reference proteome</keyword>
<accession>V5C1N8</accession>
<keyword evidence="5" id="KW-0548">Nucleotidyltransferase</keyword>
<evidence type="ECO:0000256" key="1">
    <source>
        <dbReference type="ARBA" id="ARBA00001946"/>
    </source>
</evidence>
<dbReference type="PANTHER" id="PTHR45138:SF24">
    <property type="entry name" value="DIGUANYLATE CYCLASE DGCC-RELATED"/>
    <property type="match status" value="1"/>
</dbReference>
<dbReference type="CDD" id="cd01949">
    <property type="entry name" value="GGDEF"/>
    <property type="match status" value="1"/>
</dbReference>
<dbReference type="GO" id="GO:0043709">
    <property type="term" value="P:cell adhesion involved in single-species biofilm formation"/>
    <property type="evidence" value="ECO:0007669"/>
    <property type="project" value="TreeGrafter"/>
</dbReference>
<dbReference type="EMBL" id="AYLO01000057">
    <property type="protein sequence ID" value="ESS72392.1"/>
    <property type="molecule type" value="Genomic_DNA"/>
</dbReference>
<dbReference type="GO" id="GO:1902201">
    <property type="term" value="P:negative regulation of bacterial-type flagellum-dependent cell motility"/>
    <property type="evidence" value="ECO:0007669"/>
    <property type="project" value="TreeGrafter"/>
</dbReference>
<feature type="coiled-coil region" evidence="3">
    <location>
        <begin position="149"/>
        <end position="183"/>
    </location>
</feature>
<gene>
    <name evidence="5" type="primary">pleD</name>
    <name evidence="5" type="ORF">MGMO_59c00140</name>
</gene>
<dbReference type="OrthoDB" id="9812260at2"/>
<reference evidence="5 6" key="1">
    <citation type="journal article" date="2013" name="Genome Announc.">
        <title>Draft Genome Sequence of the Methanotrophic Gammaproteobacterium Methyloglobulus morosus DSM 22980 Strain KoM1.</title>
        <authorList>
            <person name="Poehlein A."/>
            <person name="Deutzmann J.S."/>
            <person name="Daniel R."/>
            <person name="Simeonova D.D."/>
        </authorList>
    </citation>
    <scope>NUCLEOTIDE SEQUENCE [LARGE SCALE GENOMIC DNA]</scope>
    <source>
        <strain evidence="5 6">KoM1</strain>
    </source>
</reference>
<dbReference type="InterPro" id="IPR000160">
    <property type="entry name" value="GGDEF_dom"/>
</dbReference>
<evidence type="ECO:0000256" key="2">
    <source>
        <dbReference type="ARBA" id="ARBA00012528"/>
    </source>
</evidence>
<evidence type="ECO:0000313" key="6">
    <source>
        <dbReference type="Proteomes" id="UP000017842"/>
    </source>
</evidence>
<dbReference type="AlphaFoldDB" id="V5C1N8"/>
<dbReference type="GO" id="GO:0052621">
    <property type="term" value="F:diguanylate cyclase activity"/>
    <property type="evidence" value="ECO:0007669"/>
    <property type="project" value="UniProtKB-EC"/>
</dbReference>
<protein>
    <recommendedName>
        <fullName evidence="2">diguanylate cyclase</fullName>
        <ecNumber evidence="2">2.7.7.65</ecNumber>
    </recommendedName>
</protein>
<sequence>MTEKKSILPTYNVSPERNSAYIRQMLPLMLKHNVPVDPMNYAVWYHYVAGINGELTNAIDSLIEDQKPFDTDVTLNLYKKYICNASIDEFEKINNNLLKLINQTSVSINTASEKASVIGDNFNHTLKVLETNDDGSNIKSVLIEIILQTTQLAEASKDLKSQLDETQKEMEELRKELSVVRETANTDKLTGLLNRWAFDKALEELIHTAIPNQACLAILDIDNFKRINDGFGHLVGDKVIKHIAAILKRHAAPHHQVARFGGEELAIIMPDTTLTEAFDFIEQIRLVLDVSRLTYKRNTETIGKVTVSAGIASFQAEDEITHLLTRADKALYRAKETGRNKVVTENALLQ</sequence>
<keyword evidence="3" id="KW-0175">Coiled coil</keyword>
<dbReference type="Proteomes" id="UP000017842">
    <property type="component" value="Unassembled WGS sequence"/>
</dbReference>
<dbReference type="STRING" id="1116472.MGMO_59c00140"/>
<keyword evidence="5" id="KW-0808">Transferase</keyword>
<evidence type="ECO:0000259" key="4">
    <source>
        <dbReference type="PROSITE" id="PS50887"/>
    </source>
</evidence>
<evidence type="ECO:0000313" key="5">
    <source>
        <dbReference type="EMBL" id="ESS72392.1"/>
    </source>
</evidence>
<feature type="domain" description="GGDEF" evidence="4">
    <location>
        <begin position="212"/>
        <end position="347"/>
    </location>
</feature>
<dbReference type="RefSeq" id="WP_023494598.1">
    <property type="nucleotide sequence ID" value="NZ_AYLO01000057.1"/>
</dbReference>
<dbReference type="PANTHER" id="PTHR45138">
    <property type="entry name" value="REGULATORY COMPONENTS OF SENSORY TRANSDUCTION SYSTEM"/>
    <property type="match status" value="1"/>
</dbReference>
<organism evidence="5 6">
    <name type="scientific">Methyloglobulus morosus KoM1</name>
    <dbReference type="NCBI Taxonomy" id="1116472"/>
    <lineage>
        <taxon>Bacteria</taxon>
        <taxon>Pseudomonadati</taxon>
        <taxon>Pseudomonadota</taxon>
        <taxon>Gammaproteobacteria</taxon>
        <taxon>Methylococcales</taxon>
        <taxon>Methylococcaceae</taxon>
        <taxon>Methyloglobulus</taxon>
    </lineage>
</organism>
<dbReference type="InterPro" id="IPR043128">
    <property type="entry name" value="Rev_trsase/Diguanyl_cyclase"/>
</dbReference>